<gene>
    <name evidence="2" type="ORF">JZ751_004106</name>
</gene>
<protein>
    <submittedName>
        <fullName evidence="2">Uncharacterized protein</fullName>
    </submittedName>
</protein>
<comment type="caution">
    <text evidence="2">The sequence shown here is derived from an EMBL/GenBank/DDBJ whole genome shotgun (WGS) entry which is preliminary data.</text>
</comment>
<proteinExistence type="predicted"/>
<evidence type="ECO:0000313" key="3">
    <source>
        <dbReference type="Proteomes" id="UP000824540"/>
    </source>
</evidence>
<dbReference type="Proteomes" id="UP000824540">
    <property type="component" value="Unassembled WGS sequence"/>
</dbReference>
<dbReference type="AlphaFoldDB" id="A0A8T2PA40"/>
<feature type="region of interest" description="Disordered" evidence="1">
    <location>
        <begin position="78"/>
        <end position="102"/>
    </location>
</feature>
<evidence type="ECO:0000313" key="2">
    <source>
        <dbReference type="EMBL" id="KAG9348081.1"/>
    </source>
</evidence>
<name>A0A8T2PA40_9TELE</name>
<keyword evidence="3" id="KW-1185">Reference proteome</keyword>
<dbReference type="EMBL" id="JAFBMS010000012">
    <property type="protein sequence ID" value="KAG9348081.1"/>
    <property type="molecule type" value="Genomic_DNA"/>
</dbReference>
<reference evidence="2" key="1">
    <citation type="thesis" date="2021" institute="BYU ScholarsArchive" country="Provo, UT, USA">
        <title>Applications of and Algorithms for Genome Assembly and Genomic Analyses with an Emphasis on Marine Teleosts.</title>
        <authorList>
            <person name="Pickett B.D."/>
        </authorList>
    </citation>
    <scope>NUCLEOTIDE SEQUENCE</scope>
    <source>
        <strain evidence="2">HI-2016</strain>
    </source>
</reference>
<organism evidence="2 3">
    <name type="scientific">Albula glossodonta</name>
    <name type="common">roundjaw bonefish</name>
    <dbReference type="NCBI Taxonomy" id="121402"/>
    <lineage>
        <taxon>Eukaryota</taxon>
        <taxon>Metazoa</taxon>
        <taxon>Chordata</taxon>
        <taxon>Craniata</taxon>
        <taxon>Vertebrata</taxon>
        <taxon>Euteleostomi</taxon>
        <taxon>Actinopterygii</taxon>
        <taxon>Neopterygii</taxon>
        <taxon>Teleostei</taxon>
        <taxon>Albuliformes</taxon>
        <taxon>Albulidae</taxon>
        <taxon>Albula</taxon>
    </lineage>
</organism>
<sequence>MWAFEEPRFRVPTEAPHLGTQLPGPRSLTVPCTSFRRTEYRSSPGHLSGYTTQCNCTPSSACPWHHASITHGRGAQPVVAGVGRGESSPEQLGPLSARLTLT</sequence>
<accession>A0A8T2PA40</accession>
<evidence type="ECO:0000256" key="1">
    <source>
        <dbReference type="SAM" id="MobiDB-lite"/>
    </source>
</evidence>